<evidence type="ECO:0008006" key="4">
    <source>
        <dbReference type="Google" id="ProtNLM"/>
    </source>
</evidence>
<evidence type="ECO:0000313" key="2">
    <source>
        <dbReference type="EMBL" id="RFN59184.1"/>
    </source>
</evidence>
<dbReference type="EMBL" id="QVID01000001">
    <property type="protein sequence ID" value="RFN59184.1"/>
    <property type="molecule type" value="Genomic_DNA"/>
</dbReference>
<comment type="caution">
    <text evidence="2">The sequence shown here is derived from an EMBL/GenBank/DDBJ whole genome shotgun (WGS) entry which is preliminary data.</text>
</comment>
<accession>A0A3E1QAQ2</accession>
<proteinExistence type="predicted"/>
<dbReference type="AlphaFoldDB" id="A0A3E1QAQ2"/>
<gene>
    <name evidence="2" type="ORF">DZ858_03675</name>
</gene>
<reference evidence="2 3" key="1">
    <citation type="journal article" date="2007" name="Int. J. Syst. Evol. Microbiol.">
        <title>Marixanthomonas ophiurae gen. nov., sp. nov., a marine bacterium of the family Flavobacteriaceae isolated from a deep-sea brittle star.</title>
        <authorList>
            <person name="Romanenko L.A."/>
            <person name="Uchino M."/>
            <person name="Frolova G.M."/>
            <person name="Mikhailov V.V."/>
        </authorList>
    </citation>
    <scope>NUCLEOTIDE SEQUENCE [LARGE SCALE GENOMIC DNA]</scope>
    <source>
        <strain evidence="2 3">KMM 3046</strain>
    </source>
</reference>
<evidence type="ECO:0000256" key="1">
    <source>
        <dbReference type="SAM" id="SignalP"/>
    </source>
</evidence>
<dbReference type="RefSeq" id="WP_117158184.1">
    <property type="nucleotide sequence ID" value="NZ_QVID01000001.1"/>
</dbReference>
<keyword evidence="1" id="KW-0732">Signal</keyword>
<name>A0A3E1QAQ2_9FLAO</name>
<organism evidence="2 3">
    <name type="scientific">Marixanthomonas ophiurae</name>
    <dbReference type="NCBI Taxonomy" id="387659"/>
    <lineage>
        <taxon>Bacteria</taxon>
        <taxon>Pseudomonadati</taxon>
        <taxon>Bacteroidota</taxon>
        <taxon>Flavobacteriia</taxon>
        <taxon>Flavobacteriales</taxon>
        <taxon>Flavobacteriaceae</taxon>
        <taxon>Marixanthomonas</taxon>
    </lineage>
</organism>
<feature type="signal peptide" evidence="1">
    <location>
        <begin position="1"/>
        <end position="17"/>
    </location>
</feature>
<dbReference type="OrthoDB" id="5464673at2"/>
<protein>
    <recommendedName>
        <fullName evidence="4">S9 family peptidase</fullName>
    </recommendedName>
</protein>
<keyword evidence="3" id="KW-1185">Reference proteome</keyword>
<sequence length="470" mass="54652">MKKFLLLFILLPIVNNAQTEVVDLEINKKGVTDFNWEENTFSVQALEGRKDIMIKTVDLENSKLLNQYLLGKKHNLFFESSYGNYVISKSNGVSSGKSKYQFVDTNGNVSETITVDNSEIEYDGTPRTYLMKDYLYTIGPNERGYDLSKRLKKDKPFEWYLYKMNISSKEEQLIPFTPKGIEGKESVNGYTLLDVREDKFYLLSKKLTSTNNNERINQQELIVSIYDFNGNLLEDKSFTISIDDKHYKFANASLAKGFINTFAGNRAVRQMKSPATGTINIDHNSNFYYVTSLLAGREKEDGVKVYFSKFNEDGEKVWEIKQLIMDEDIGVAKMKYTYTKPVFAEDKVYFFCYNGEPDSKVASVLSIDKKEGKLLKMDKITNLDHITRNEPRWRDYVYGIRLEELPKETVLDENSIIAYLFEDSVKNYFESISPESETFYYSHFLPNGSLYMFEADYKNEEYRLLEFNTK</sequence>
<dbReference type="Proteomes" id="UP000261082">
    <property type="component" value="Unassembled WGS sequence"/>
</dbReference>
<evidence type="ECO:0000313" key="3">
    <source>
        <dbReference type="Proteomes" id="UP000261082"/>
    </source>
</evidence>
<feature type="chain" id="PRO_5017621593" description="S9 family peptidase" evidence="1">
    <location>
        <begin position="18"/>
        <end position="470"/>
    </location>
</feature>